<proteinExistence type="predicted"/>
<dbReference type="Gene3D" id="2.30.110.10">
    <property type="entry name" value="Electron Transport, Fmn-binding Protein, Chain A"/>
    <property type="match status" value="1"/>
</dbReference>
<feature type="domain" description="Flavin reductase like" evidence="1">
    <location>
        <begin position="18"/>
        <end position="165"/>
    </location>
</feature>
<gene>
    <name evidence="2" type="ORF">HTY61_04560</name>
</gene>
<dbReference type="InterPro" id="IPR002563">
    <property type="entry name" value="Flavin_Rdtase-like_dom"/>
</dbReference>
<accession>A0A6N1VA21</accession>
<dbReference type="KEGG" id="orm:HTY61_04560"/>
<dbReference type="GO" id="GO:0010181">
    <property type="term" value="F:FMN binding"/>
    <property type="evidence" value="ECO:0007669"/>
    <property type="project" value="InterPro"/>
</dbReference>
<dbReference type="PANTHER" id="PTHR43812">
    <property type="entry name" value="BLR2425 PROTEIN"/>
    <property type="match status" value="1"/>
</dbReference>
<dbReference type="RefSeq" id="WP_175275677.1">
    <property type="nucleotide sequence ID" value="NZ_CP054836.1"/>
</dbReference>
<dbReference type="AlphaFoldDB" id="A0A6N1VA21"/>
<dbReference type="PANTHER" id="PTHR43812:SF2">
    <property type="entry name" value="FLAVIN REDUCTASE LIKE DOMAIN-CONTAINING PROTEIN"/>
    <property type="match status" value="1"/>
</dbReference>
<evidence type="ECO:0000259" key="1">
    <source>
        <dbReference type="SMART" id="SM00903"/>
    </source>
</evidence>
<dbReference type="GO" id="GO:0016646">
    <property type="term" value="F:oxidoreductase activity, acting on the CH-NH group of donors, NAD or NADP as acceptor"/>
    <property type="evidence" value="ECO:0007669"/>
    <property type="project" value="UniProtKB-ARBA"/>
</dbReference>
<sequence>MFFEPASGHGLPHNPFKAIVAPRPIGWISTRDRDGVANLAPYSFFNAVSDTPPVVMFSSGGRKDSIQIAERTGEFVCNFVGEKLVAAMNQTSFAYGRGVSEFGASGLAEAGCRIVKAPRVADAPASLECVVTEIRAVRGRDGETGNLMCFGEVVGVHIDDAMLTDGLFDLAKAKPVTRLGYLDYGLDPQIVSIARPVRG</sequence>
<dbReference type="InterPro" id="IPR012349">
    <property type="entry name" value="Split_barrel_FMN-bd"/>
</dbReference>
<name>A0A6N1VA21_9HYPH</name>
<keyword evidence="3" id="KW-1185">Reference proteome</keyword>
<dbReference type="SMART" id="SM00903">
    <property type="entry name" value="Flavin_Reduct"/>
    <property type="match status" value="1"/>
</dbReference>
<organism evidence="2 3">
    <name type="scientific">Oricola thermophila</name>
    <dbReference type="NCBI Taxonomy" id="2742145"/>
    <lineage>
        <taxon>Bacteria</taxon>
        <taxon>Pseudomonadati</taxon>
        <taxon>Pseudomonadota</taxon>
        <taxon>Alphaproteobacteria</taxon>
        <taxon>Hyphomicrobiales</taxon>
        <taxon>Ahrensiaceae</taxon>
        <taxon>Oricola</taxon>
    </lineage>
</organism>
<evidence type="ECO:0000313" key="2">
    <source>
        <dbReference type="EMBL" id="QKV17780.1"/>
    </source>
</evidence>
<dbReference type="Proteomes" id="UP000509367">
    <property type="component" value="Chromosome"/>
</dbReference>
<evidence type="ECO:0000313" key="3">
    <source>
        <dbReference type="Proteomes" id="UP000509367"/>
    </source>
</evidence>
<protein>
    <submittedName>
        <fullName evidence="2">Flavin reductase family protein</fullName>
    </submittedName>
</protein>
<dbReference type="SUPFAM" id="SSF50475">
    <property type="entry name" value="FMN-binding split barrel"/>
    <property type="match status" value="1"/>
</dbReference>
<dbReference type="EMBL" id="CP054836">
    <property type="protein sequence ID" value="QKV17780.1"/>
    <property type="molecule type" value="Genomic_DNA"/>
</dbReference>
<reference evidence="2 3" key="1">
    <citation type="submission" date="2020-06" db="EMBL/GenBank/DDBJ databases">
        <title>Oricola thermophila sp. nov. isolated from a tidal sediments.</title>
        <authorList>
            <person name="Kwon K.K."/>
            <person name="Yang S.-H."/>
            <person name="Park M.-J."/>
        </authorList>
    </citation>
    <scope>NUCLEOTIDE SEQUENCE [LARGE SCALE GENOMIC DNA]</scope>
    <source>
        <strain evidence="2 3">MEBiC13590</strain>
    </source>
</reference>
<dbReference type="Pfam" id="PF01613">
    <property type="entry name" value="Flavin_Reduct"/>
    <property type="match status" value="1"/>
</dbReference>